<dbReference type="Proteomes" id="UP000054321">
    <property type="component" value="Unassembled WGS sequence"/>
</dbReference>
<proteinExistence type="predicted"/>
<feature type="compositionally biased region" description="Basic and acidic residues" evidence="1">
    <location>
        <begin position="44"/>
        <end position="54"/>
    </location>
</feature>
<feature type="region of interest" description="Disordered" evidence="1">
    <location>
        <begin position="30"/>
        <end position="54"/>
    </location>
</feature>
<evidence type="ECO:0000256" key="2">
    <source>
        <dbReference type="SAM" id="SignalP"/>
    </source>
</evidence>
<feature type="signal peptide" evidence="2">
    <location>
        <begin position="1"/>
        <end position="18"/>
    </location>
</feature>
<feature type="compositionally biased region" description="Polar residues" evidence="1">
    <location>
        <begin position="30"/>
        <end position="43"/>
    </location>
</feature>
<dbReference type="HOGENOM" id="CLU_2386763_0_0_1"/>
<evidence type="ECO:0000313" key="4">
    <source>
        <dbReference type="Proteomes" id="UP000054321"/>
    </source>
</evidence>
<name>A0A0C3H448_OIDMZ</name>
<reference evidence="3 4" key="1">
    <citation type="submission" date="2014-04" db="EMBL/GenBank/DDBJ databases">
        <authorList>
            <consortium name="DOE Joint Genome Institute"/>
            <person name="Kuo A."/>
            <person name="Martino E."/>
            <person name="Perotto S."/>
            <person name="Kohler A."/>
            <person name="Nagy L.G."/>
            <person name="Floudas D."/>
            <person name="Copeland A."/>
            <person name="Barry K.W."/>
            <person name="Cichocki N."/>
            <person name="Veneault-Fourrey C."/>
            <person name="LaButti K."/>
            <person name="Lindquist E.A."/>
            <person name="Lipzen A."/>
            <person name="Lundell T."/>
            <person name="Morin E."/>
            <person name="Murat C."/>
            <person name="Sun H."/>
            <person name="Tunlid A."/>
            <person name="Henrissat B."/>
            <person name="Grigoriev I.V."/>
            <person name="Hibbett D.S."/>
            <person name="Martin F."/>
            <person name="Nordberg H.P."/>
            <person name="Cantor M.N."/>
            <person name="Hua S.X."/>
        </authorList>
    </citation>
    <scope>NUCLEOTIDE SEQUENCE [LARGE SCALE GENOMIC DNA]</scope>
    <source>
        <strain evidence="3 4">Zn</strain>
    </source>
</reference>
<evidence type="ECO:0000313" key="3">
    <source>
        <dbReference type="EMBL" id="KIM97236.1"/>
    </source>
</evidence>
<accession>A0A0C3H448</accession>
<keyword evidence="2" id="KW-0732">Signal</keyword>
<sequence length="94" mass="10427">MRLCQRLMFAIFSIYTMCQLHILAAPAGTGDNQALDNQNSGETSSKKDEAKAARMAKINERAKKIAEDNKKRHAAAIAKGNVYELYDPNDIDIV</sequence>
<dbReference type="OrthoDB" id="10531509at2759"/>
<keyword evidence="4" id="KW-1185">Reference proteome</keyword>
<dbReference type="InParanoid" id="A0A0C3H448"/>
<dbReference type="AlphaFoldDB" id="A0A0C3H448"/>
<protein>
    <submittedName>
        <fullName evidence="3">Uncharacterized protein</fullName>
    </submittedName>
</protein>
<dbReference type="EMBL" id="KN832882">
    <property type="protein sequence ID" value="KIM97236.1"/>
    <property type="molecule type" value="Genomic_DNA"/>
</dbReference>
<reference evidence="4" key="2">
    <citation type="submission" date="2015-01" db="EMBL/GenBank/DDBJ databases">
        <title>Evolutionary Origins and Diversification of the Mycorrhizal Mutualists.</title>
        <authorList>
            <consortium name="DOE Joint Genome Institute"/>
            <consortium name="Mycorrhizal Genomics Consortium"/>
            <person name="Kohler A."/>
            <person name="Kuo A."/>
            <person name="Nagy L.G."/>
            <person name="Floudas D."/>
            <person name="Copeland A."/>
            <person name="Barry K.W."/>
            <person name="Cichocki N."/>
            <person name="Veneault-Fourrey C."/>
            <person name="LaButti K."/>
            <person name="Lindquist E.A."/>
            <person name="Lipzen A."/>
            <person name="Lundell T."/>
            <person name="Morin E."/>
            <person name="Murat C."/>
            <person name="Riley R."/>
            <person name="Ohm R."/>
            <person name="Sun H."/>
            <person name="Tunlid A."/>
            <person name="Henrissat B."/>
            <person name="Grigoriev I.V."/>
            <person name="Hibbett D.S."/>
            <person name="Martin F."/>
        </authorList>
    </citation>
    <scope>NUCLEOTIDE SEQUENCE [LARGE SCALE GENOMIC DNA]</scope>
    <source>
        <strain evidence="4">Zn</strain>
    </source>
</reference>
<evidence type="ECO:0000256" key="1">
    <source>
        <dbReference type="SAM" id="MobiDB-lite"/>
    </source>
</evidence>
<organism evidence="3 4">
    <name type="scientific">Oidiodendron maius (strain Zn)</name>
    <dbReference type="NCBI Taxonomy" id="913774"/>
    <lineage>
        <taxon>Eukaryota</taxon>
        <taxon>Fungi</taxon>
        <taxon>Dikarya</taxon>
        <taxon>Ascomycota</taxon>
        <taxon>Pezizomycotina</taxon>
        <taxon>Leotiomycetes</taxon>
        <taxon>Leotiomycetes incertae sedis</taxon>
        <taxon>Myxotrichaceae</taxon>
        <taxon>Oidiodendron</taxon>
    </lineage>
</organism>
<gene>
    <name evidence="3" type="ORF">OIDMADRAFT_20477</name>
</gene>
<feature type="chain" id="PRO_5002174690" evidence="2">
    <location>
        <begin position="19"/>
        <end position="94"/>
    </location>
</feature>